<proteinExistence type="predicted"/>
<organism evidence="1 2">
    <name type="scientific">Thermobifida alba</name>
    <name type="common">Thermomonospora alba</name>
    <dbReference type="NCBI Taxonomy" id="53522"/>
    <lineage>
        <taxon>Bacteria</taxon>
        <taxon>Bacillati</taxon>
        <taxon>Actinomycetota</taxon>
        <taxon>Actinomycetes</taxon>
        <taxon>Streptosporangiales</taxon>
        <taxon>Nocardiopsidaceae</taxon>
        <taxon>Thermobifida</taxon>
    </lineage>
</organism>
<protein>
    <recommendedName>
        <fullName evidence="3">Antitoxin</fullName>
    </recommendedName>
</protein>
<gene>
    <name evidence="1" type="ORF">FOF52_02105</name>
</gene>
<accession>A0ABY4KWV8</accession>
<dbReference type="EMBL" id="CP051627">
    <property type="protein sequence ID" value="UPT19906.1"/>
    <property type="molecule type" value="Genomic_DNA"/>
</dbReference>
<dbReference type="RefSeq" id="WP_248592140.1">
    <property type="nucleotide sequence ID" value="NZ_CP051627.1"/>
</dbReference>
<evidence type="ECO:0008006" key="3">
    <source>
        <dbReference type="Google" id="ProtNLM"/>
    </source>
</evidence>
<evidence type="ECO:0000313" key="2">
    <source>
        <dbReference type="Proteomes" id="UP000832041"/>
    </source>
</evidence>
<reference evidence="1 2" key="1">
    <citation type="submission" date="2020-04" db="EMBL/GenBank/DDBJ databases">
        <title>Thermobifida alba genome sequencing and assembly.</title>
        <authorList>
            <person name="Luzics S."/>
            <person name="Horvath B."/>
            <person name="Nagy I."/>
            <person name="Toth A."/>
            <person name="Nagy I."/>
            <person name="Kukolya J."/>
        </authorList>
    </citation>
    <scope>NUCLEOTIDE SEQUENCE [LARGE SCALE GENOMIC DNA]</scope>
    <source>
        <strain evidence="1 2">DSM 43795</strain>
    </source>
</reference>
<sequence length="83" mass="9464">MDDMITSETLSLPRETVEAVRRNAEAARMSVQDYVRSLVETDSRSRSDAPSFNDRLLDEHRARITSALTNDDILEARQEGRPE</sequence>
<name>A0ABY4KWV8_THEAE</name>
<dbReference type="Proteomes" id="UP000832041">
    <property type="component" value="Chromosome"/>
</dbReference>
<keyword evidence="2" id="KW-1185">Reference proteome</keyword>
<evidence type="ECO:0000313" key="1">
    <source>
        <dbReference type="EMBL" id="UPT19906.1"/>
    </source>
</evidence>